<dbReference type="Proteomes" id="UP000192907">
    <property type="component" value="Unassembled WGS sequence"/>
</dbReference>
<gene>
    <name evidence="3" type="ORF">SAMN06296036_12143</name>
</gene>
<reference evidence="4" key="1">
    <citation type="submission" date="2017-04" db="EMBL/GenBank/DDBJ databases">
        <authorList>
            <person name="Varghese N."/>
            <person name="Submissions S."/>
        </authorList>
    </citation>
    <scope>NUCLEOTIDE SEQUENCE [LARGE SCALE GENOMIC DNA]</scope>
    <source>
        <strain evidence="4">RKEM611</strain>
    </source>
</reference>
<name>A0A1Y6CH15_9BACT</name>
<dbReference type="EMBL" id="FWZT01000021">
    <property type="protein sequence ID" value="SMF62162.1"/>
    <property type="molecule type" value="Genomic_DNA"/>
</dbReference>
<feature type="compositionally biased region" description="Basic residues" evidence="2">
    <location>
        <begin position="132"/>
        <end position="141"/>
    </location>
</feature>
<keyword evidence="4" id="KW-1185">Reference proteome</keyword>
<dbReference type="PROSITE" id="PS50005">
    <property type="entry name" value="TPR"/>
    <property type="match status" value="1"/>
</dbReference>
<dbReference type="SUPFAM" id="SSF48452">
    <property type="entry name" value="TPR-like"/>
    <property type="match status" value="1"/>
</dbReference>
<dbReference type="RefSeq" id="WP_132323094.1">
    <property type="nucleotide sequence ID" value="NZ_FWZT01000021.1"/>
</dbReference>
<dbReference type="Pfam" id="PF00515">
    <property type="entry name" value="TPR_1"/>
    <property type="match status" value="1"/>
</dbReference>
<feature type="region of interest" description="Disordered" evidence="2">
    <location>
        <begin position="116"/>
        <end position="148"/>
    </location>
</feature>
<dbReference type="PROSITE" id="PS50293">
    <property type="entry name" value="TPR_REGION"/>
    <property type="match status" value="1"/>
</dbReference>
<dbReference type="SMART" id="SM00028">
    <property type="entry name" value="TPR"/>
    <property type="match status" value="2"/>
</dbReference>
<evidence type="ECO:0000256" key="2">
    <source>
        <dbReference type="SAM" id="MobiDB-lite"/>
    </source>
</evidence>
<dbReference type="InterPro" id="IPR011990">
    <property type="entry name" value="TPR-like_helical_dom_sf"/>
</dbReference>
<evidence type="ECO:0000256" key="1">
    <source>
        <dbReference type="PROSITE-ProRule" id="PRU00339"/>
    </source>
</evidence>
<evidence type="ECO:0000313" key="3">
    <source>
        <dbReference type="EMBL" id="SMF62162.1"/>
    </source>
</evidence>
<dbReference type="AlphaFoldDB" id="A0A1Y6CH15"/>
<evidence type="ECO:0000313" key="4">
    <source>
        <dbReference type="Proteomes" id="UP000192907"/>
    </source>
</evidence>
<sequence>MSPQSILRYLAIFFFSCVLIKPETLPAQAFDRGYQSYLNGNYRKAKKFLSQGLRQTSDRYDKALIYKLLGLTEFKLGKRSKAAAYFKRALKLDPTLTISREESRDRRAIALFKRTKKQIRGRSRGSSSRSFRSARRSRRSMSRQEPASSGGIMTFLPFGLGQFSQGKTLLGAGLAAGQALGILLFFERNSAADAADAEALQVIDEQEASSSFSDEEFNAYLDANEQFVIAAREEAQTGLFLFLGLYGVGVAEAVLNPPREPARGRRGRRRGAIEEAKNQLANNEVLESIYLAPERPEPKTWKVDVVPQASGAVGMITWTKSL</sequence>
<feature type="repeat" description="TPR" evidence="1">
    <location>
        <begin position="63"/>
        <end position="96"/>
    </location>
</feature>
<proteinExistence type="predicted"/>
<keyword evidence="1" id="KW-0802">TPR repeat</keyword>
<protein>
    <submittedName>
        <fullName evidence="3">Tetratricopeptide repeat-containing protein</fullName>
    </submittedName>
</protein>
<organism evidence="3 4">
    <name type="scientific">Pseudobacteriovorax antillogorgiicola</name>
    <dbReference type="NCBI Taxonomy" id="1513793"/>
    <lineage>
        <taxon>Bacteria</taxon>
        <taxon>Pseudomonadati</taxon>
        <taxon>Bdellovibrionota</taxon>
        <taxon>Oligoflexia</taxon>
        <taxon>Oligoflexales</taxon>
        <taxon>Pseudobacteriovoracaceae</taxon>
        <taxon>Pseudobacteriovorax</taxon>
    </lineage>
</organism>
<accession>A0A1Y6CH15</accession>
<dbReference type="InterPro" id="IPR019734">
    <property type="entry name" value="TPR_rpt"/>
</dbReference>
<dbReference type="Gene3D" id="1.25.40.10">
    <property type="entry name" value="Tetratricopeptide repeat domain"/>
    <property type="match status" value="1"/>
</dbReference>